<dbReference type="GO" id="GO:0019752">
    <property type="term" value="P:carboxylic acid metabolic process"/>
    <property type="evidence" value="ECO:0007669"/>
    <property type="project" value="UniProtKB-ARBA"/>
</dbReference>
<dbReference type="Proteomes" id="UP000486760">
    <property type="component" value="Unassembled WGS sequence"/>
</dbReference>
<proteinExistence type="inferred from homology"/>
<protein>
    <submittedName>
        <fullName evidence="7">Thiamine pyrophosphate-requiring protein</fullName>
    </submittedName>
</protein>
<dbReference type="GO" id="GO:0000287">
    <property type="term" value="F:magnesium ion binding"/>
    <property type="evidence" value="ECO:0007669"/>
    <property type="project" value="InterPro"/>
</dbReference>
<dbReference type="InterPro" id="IPR011766">
    <property type="entry name" value="TPP_enzyme_TPP-bd"/>
</dbReference>
<feature type="domain" description="Thiamine pyrophosphate enzyme TPP-binding" evidence="5">
    <location>
        <begin position="389"/>
        <end position="544"/>
    </location>
</feature>
<dbReference type="InterPro" id="IPR029061">
    <property type="entry name" value="THDP-binding"/>
</dbReference>
<dbReference type="GO" id="GO:0030976">
    <property type="term" value="F:thiamine pyrophosphate binding"/>
    <property type="evidence" value="ECO:0007669"/>
    <property type="project" value="InterPro"/>
</dbReference>
<dbReference type="PANTHER" id="PTHR42981:SF2">
    <property type="entry name" value="PYRUVATE DEHYDROGENASE [UBIQUINONE]"/>
    <property type="match status" value="1"/>
</dbReference>
<sequence length="598" mass="65319">MSEQVGDFIIRRLGEWGVKRIYGYPGDGSNGIMGALNRADDRIEFIQTRHEEMAAFMACAHAKFTGEVGVCTATSGPGAIHLLNGLYDAKKDHQPVVAIVGQQARAAMGGEYQQEVDLVSLFKDVAHEFVHMATSPAQVRHLIDRAIRIALSERTVTAVIVPNDLQSQPAVETPPHAHGTIHSGVGYVPPRVVPHEEELRRAAAVLNEGERVAILVGAGALGAADEVIQVAERLGAGVAKALLGRAALPDDLPFVTGSIGLLGTNASWELMANCDTLLMIGSGFPYSEFLPEEGQARGVQIDIDPRMLSIRYPMEVNLVGDSAGTLQALLPLLEEKRDRSWREHIETSVAQWWDVLEERAMAEADPVNPQRVFWELSPRLPDNCILTSDSGSAANWYARDLKIRRGMMASLSGGLATMGNGVPYAIAAKFAYPDRVAIALVGDGAMQMNGCAELITVAKYWQRWADPRLVVMVLNNQDLNQVTWEMRVMEGDPKYEASQDLPDFPYAEYAELIGLKGIRVTEPNALAGAWDRALSANRPVVLEVVTDPDVPPIPPHIKREQAQAYMSALLHGDPDALGIVKASFKQFARQFVPKVRRH</sequence>
<accession>A0A7V7FZH2</accession>
<dbReference type="Pfam" id="PF02775">
    <property type="entry name" value="TPP_enzyme_C"/>
    <property type="match status" value="1"/>
</dbReference>
<dbReference type="InterPro" id="IPR012000">
    <property type="entry name" value="Thiamin_PyroP_enz_cen_dom"/>
</dbReference>
<dbReference type="InterPro" id="IPR012001">
    <property type="entry name" value="Thiamin_PyroP_enz_TPP-bd_dom"/>
</dbReference>
<evidence type="ECO:0000256" key="2">
    <source>
        <dbReference type="ARBA" id="ARBA00023052"/>
    </source>
</evidence>
<dbReference type="InterPro" id="IPR029035">
    <property type="entry name" value="DHS-like_NAD/FAD-binding_dom"/>
</dbReference>
<feature type="domain" description="Thiamine pyrophosphate enzyme N-terminal TPP-binding" evidence="6">
    <location>
        <begin position="5"/>
        <end position="120"/>
    </location>
</feature>
<evidence type="ECO:0000313" key="8">
    <source>
        <dbReference type="Proteomes" id="UP000486760"/>
    </source>
</evidence>
<dbReference type="Gene3D" id="3.40.50.970">
    <property type="match status" value="2"/>
</dbReference>
<dbReference type="Gene3D" id="3.40.50.1220">
    <property type="entry name" value="TPP-binding domain"/>
    <property type="match status" value="1"/>
</dbReference>
<evidence type="ECO:0000256" key="3">
    <source>
        <dbReference type="RuleBase" id="RU362132"/>
    </source>
</evidence>
<dbReference type="InterPro" id="IPR047210">
    <property type="entry name" value="TPP_PYR_POXB-like"/>
</dbReference>
<dbReference type="EMBL" id="VTPY01000005">
    <property type="protein sequence ID" value="KAA0011322.1"/>
    <property type="molecule type" value="Genomic_DNA"/>
</dbReference>
<organism evidence="7 8">
    <name type="scientific">Billgrantia pellis</name>
    <dbReference type="NCBI Taxonomy" id="2606936"/>
    <lineage>
        <taxon>Bacteria</taxon>
        <taxon>Pseudomonadati</taxon>
        <taxon>Pseudomonadota</taxon>
        <taxon>Gammaproteobacteria</taxon>
        <taxon>Oceanospirillales</taxon>
        <taxon>Halomonadaceae</taxon>
        <taxon>Billgrantia</taxon>
    </lineage>
</organism>
<dbReference type="Pfam" id="PF02776">
    <property type="entry name" value="TPP_enzyme_N"/>
    <property type="match status" value="1"/>
</dbReference>
<evidence type="ECO:0000259" key="4">
    <source>
        <dbReference type="Pfam" id="PF00205"/>
    </source>
</evidence>
<dbReference type="PANTHER" id="PTHR42981">
    <property type="entry name" value="PYRUVATE DEHYDROGENASE [UBIQUINONE]"/>
    <property type="match status" value="1"/>
</dbReference>
<dbReference type="SUPFAM" id="SSF52518">
    <property type="entry name" value="Thiamin diphosphate-binding fold (THDP-binding)"/>
    <property type="match status" value="2"/>
</dbReference>
<dbReference type="NCBIfam" id="NF006129">
    <property type="entry name" value="PRK08273.1"/>
    <property type="match status" value="1"/>
</dbReference>
<evidence type="ECO:0000259" key="5">
    <source>
        <dbReference type="Pfam" id="PF02775"/>
    </source>
</evidence>
<comment type="caution">
    <text evidence="7">The sequence shown here is derived from an EMBL/GenBank/DDBJ whole genome shotgun (WGS) entry which is preliminary data.</text>
</comment>
<dbReference type="Pfam" id="PF00205">
    <property type="entry name" value="TPP_enzyme_M"/>
    <property type="match status" value="1"/>
</dbReference>
<dbReference type="CDD" id="cd07039">
    <property type="entry name" value="TPP_PYR_POX"/>
    <property type="match status" value="1"/>
</dbReference>
<gene>
    <name evidence="7" type="ORF">F0A17_14535</name>
</gene>
<dbReference type="PROSITE" id="PS00187">
    <property type="entry name" value="TPP_ENZYMES"/>
    <property type="match status" value="1"/>
</dbReference>
<feature type="domain" description="Thiamine pyrophosphate enzyme central" evidence="4">
    <location>
        <begin position="199"/>
        <end position="329"/>
    </location>
</feature>
<evidence type="ECO:0000259" key="6">
    <source>
        <dbReference type="Pfam" id="PF02776"/>
    </source>
</evidence>
<dbReference type="InterPro" id="IPR000399">
    <property type="entry name" value="TPP-bd_CS"/>
</dbReference>
<dbReference type="RefSeq" id="WP_149329062.1">
    <property type="nucleotide sequence ID" value="NZ_VTPY01000005.1"/>
</dbReference>
<evidence type="ECO:0000313" key="7">
    <source>
        <dbReference type="EMBL" id="KAA0011322.1"/>
    </source>
</evidence>
<name>A0A7V7FZH2_9GAMM</name>
<reference evidence="7 8" key="1">
    <citation type="submission" date="2019-08" db="EMBL/GenBank/DDBJ databases">
        <title>Bioinformatics analysis of the strain L3 and L5.</title>
        <authorList>
            <person name="Li X."/>
        </authorList>
    </citation>
    <scope>NUCLEOTIDE SEQUENCE [LARGE SCALE GENOMIC DNA]</scope>
    <source>
        <strain evidence="7 8">L5</strain>
    </source>
</reference>
<dbReference type="InterPro" id="IPR047211">
    <property type="entry name" value="POXB-like"/>
</dbReference>
<dbReference type="SUPFAM" id="SSF52467">
    <property type="entry name" value="DHS-like NAD/FAD-binding domain"/>
    <property type="match status" value="1"/>
</dbReference>
<keyword evidence="2 3" id="KW-0786">Thiamine pyrophosphate</keyword>
<dbReference type="GO" id="GO:0003824">
    <property type="term" value="F:catalytic activity"/>
    <property type="evidence" value="ECO:0007669"/>
    <property type="project" value="InterPro"/>
</dbReference>
<dbReference type="InterPro" id="IPR047212">
    <property type="entry name" value="TPP_POXB-like"/>
</dbReference>
<keyword evidence="8" id="KW-1185">Reference proteome</keyword>
<dbReference type="AlphaFoldDB" id="A0A7V7FZH2"/>
<evidence type="ECO:0000256" key="1">
    <source>
        <dbReference type="ARBA" id="ARBA00007812"/>
    </source>
</evidence>
<dbReference type="CDD" id="cd02014">
    <property type="entry name" value="TPP_POX"/>
    <property type="match status" value="1"/>
</dbReference>
<comment type="similarity">
    <text evidence="1 3">Belongs to the TPP enzyme family.</text>
</comment>